<protein>
    <recommendedName>
        <fullName evidence="5">Lipoprotein</fullName>
    </recommendedName>
</protein>
<evidence type="ECO:0008006" key="5">
    <source>
        <dbReference type="Google" id="ProtNLM"/>
    </source>
</evidence>
<accession>A0ABT6NWG8</accession>
<comment type="caution">
    <text evidence="3">The sequence shown here is derived from an EMBL/GenBank/DDBJ whole genome shotgun (WGS) entry which is preliminary data.</text>
</comment>
<feature type="region of interest" description="Disordered" evidence="1">
    <location>
        <begin position="33"/>
        <end position="60"/>
    </location>
</feature>
<reference evidence="3 4" key="1">
    <citation type="submission" date="2023-04" db="EMBL/GenBank/DDBJ databases">
        <title>The genome sequence of Polyangium sorediatum DSM14670.</title>
        <authorList>
            <person name="Zhang X."/>
        </authorList>
    </citation>
    <scope>NUCLEOTIDE SEQUENCE [LARGE SCALE GENOMIC DNA]</scope>
    <source>
        <strain evidence="3 4">DSM 14670</strain>
    </source>
</reference>
<dbReference type="EMBL" id="JARZHI010000023">
    <property type="protein sequence ID" value="MDI1432702.1"/>
    <property type="molecule type" value="Genomic_DNA"/>
</dbReference>
<evidence type="ECO:0000256" key="2">
    <source>
        <dbReference type="SAM" id="SignalP"/>
    </source>
</evidence>
<evidence type="ECO:0000256" key="1">
    <source>
        <dbReference type="SAM" id="MobiDB-lite"/>
    </source>
</evidence>
<gene>
    <name evidence="3" type="ORF">QHF89_24615</name>
</gene>
<dbReference type="Proteomes" id="UP001160301">
    <property type="component" value="Unassembled WGS sequence"/>
</dbReference>
<feature type="signal peptide" evidence="2">
    <location>
        <begin position="1"/>
        <end position="26"/>
    </location>
</feature>
<keyword evidence="4" id="KW-1185">Reference proteome</keyword>
<name>A0ABT6NWG8_9BACT</name>
<sequence>MALLSFSARFACIALSTALVSLGCGAKVVIDPEPSAEEPPPDLTPPPCGRDPLTAPPPDDAVGRLRYGFASKWRGMATTPPGWVPYDEYPVEIAFDALGRYEAKCLFDECVAFYYGTPSPVPDQTYEIAGVLDDGTGVGKIRISFASTSGSVETGDLAEIRLSEDLEHLTFAFFPSWNSKKIEPVRYDLRCVSE</sequence>
<evidence type="ECO:0000313" key="4">
    <source>
        <dbReference type="Proteomes" id="UP001160301"/>
    </source>
</evidence>
<evidence type="ECO:0000313" key="3">
    <source>
        <dbReference type="EMBL" id="MDI1432702.1"/>
    </source>
</evidence>
<organism evidence="3 4">
    <name type="scientific">Polyangium sorediatum</name>
    <dbReference type="NCBI Taxonomy" id="889274"/>
    <lineage>
        <taxon>Bacteria</taxon>
        <taxon>Pseudomonadati</taxon>
        <taxon>Myxococcota</taxon>
        <taxon>Polyangia</taxon>
        <taxon>Polyangiales</taxon>
        <taxon>Polyangiaceae</taxon>
        <taxon>Polyangium</taxon>
    </lineage>
</organism>
<feature type="compositionally biased region" description="Pro residues" evidence="1">
    <location>
        <begin position="41"/>
        <end position="59"/>
    </location>
</feature>
<dbReference type="RefSeq" id="WP_136967792.1">
    <property type="nucleotide sequence ID" value="NZ_JARZHI010000023.1"/>
</dbReference>
<feature type="chain" id="PRO_5047058471" description="Lipoprotein" evidence="2">
    <location>
        <begin position="27"/>
        <end position="194"/>
    </location>
</feature>
<proteinExistence type="predicted"/>
<keyword evidence="2" id="KW-0732">Signal</keyword>